<dbReference type="EMBL" id="ML208823">
    <property type="protein sequence ID" value="TFK60152.1"/>
    <property type="molecule type" value="Genomic_DNA"/>
</dbReference>
<dbReference type="Proteomes" id="UP000308600">
    <property type="component" value="Unassembled WGS sequence"/>
</dbReference>
<evidence type="ECO:0000313" key="2">
    <source>
        <dbReference type="Proteomes" id="UP000308600"/>
    </source>
</evidence>
<sequence>MSTTHEDEVFKLTLLSNQNDQAQLGPFDGLVAALLHDGVHFITSPNQPMIPMPPLGAREQTDWSPSQLNSRIGKVRLEIVRDLHAAINPILDRARRVLKQLHNDLLSDLIQALTSGVSIVEFTSRSYFEMKYAIRATQRLWLELVALLDYTEVFRPRMDGRVSVSSDTAVAHTVGVFISIHHVAHVYHLARLPFWFIEKRTLFSDQNIMIVIELTPPDTIIETAAVGAPTPYVNVGEFVVWHKFRAIQNMAAQSIKHNDPFHAPVPSRPTPSLMAPTPQTVPPQHTRLSSTSTPQIHNRPPPRALSSLKSASKNSRQSKSRGRHIKPPVQDKAPGSNTPPTPPSFFPFSIQSWTHARASVNTDFTLLVGSQHENDKKTYLPDISIFITSSPARNTRWLTIWPLVRQACISRVETSIASATPLTYQEWRTFLFASPTSRMDAIGEAMAPALSACGIPLESLYLVPSGEMPSDDVARGMLWEMAEYNFRCDILSLHHRIRRPDVPDTIGDERLAAALSTPGMSGIFDFDRTTAASGLGLASPVPQTRLLVLRPLRQLMQCWQGDRPPIINVNDSSTSRAYVAELESAITTYFCQTFFNNFGRVPSIPFSLHPILP</sequence>
<name>A0ACD3A369_9AGAR</name>
<gene>
    <name evidence="1" type="ORF">BDN72DRAFT_905222</name>
</gene>
<proteinExistence type="predicted"/>
<evidence type="ECO:0000313" key="1">
    <source>
        <dbReference type="EMBL" id="TFK60152.1"/>
    </source>
</evidence>
<keyword evidence="2" id="KW-1185">Reference proteome</keyword>
<accession>A0ACD3A369</accession>
<reference evidence="1 2" key="1">
    <citation type="journal article" date="2019" name="Nat. Ecol. Evol.">
        <title>Megaphylogeny resolves global patterns of mushroom evolution.</title>
        <authorList>
            <person name="Varga T."/>
            <person name="Krizsan K."/>
            <person name="Foldi C."/>
            <person name="Dima B."/>
            <person name="Sanchez-Garcia M."/>
            <person name="Sanchez-Ramirez S."/>
            <person name="Szollosi G.J."/>
            <person name="Szarkandi J.G."/>
            <person name="Papp V."/>
            <person name="Albert L."/>
            <person name="Andreopoulos W."/>
            <person name="Angelini C."/>
            <person name="Antonin V."/>
            <person name="Barry K.W."/>
            <person name="Bougher N.L."/>
            <person name="Buchanan P."/>
            <person name="Buyck B."/>
            <person name="Bense V."/>
            <person name="Catcheside P."/>
            <person name="Chovatia M."/>
            <person name="Cooper J."/>
            <person name="Damon W."/>
            <person name="Desjardin D."/>
            <person name="Finy P."/>
            <person name="Geml J."/>
            <person name="Haridas S."/>
            <person name="Hughes K."/>
            <person name="Justo A."/>
            <person name="Karasinski D."/>
            <person name="Kautmanova I."/>
            <person name="Kiss B."/>
            <person name="Kocsube S."/>
            <person name="Kotiranta H."/>
            <person name="LaButti K.M."/>
            <person name="Lechner B.E."/>
            <person name="Liimatainen K."/>
            <person name="Lipzen A."/>
            <person name="Lukacs Z."/>
            <person name="Mihaltcheva S."/>
            <person name="Morgado L.N."/>
            <person name="Niskanen T."/>
            <person name="Noordeloos M.E."/>
            <person name="Ohm R.A."/>
            <person name="Ortiz-Santana B."/>
            <person name="Ovrebo C."/>
            <person name="Racz N."/>
            <person name="Riley R."/>
            <person name="Savchenko A."/>
            <person name="Shiryaev A."/>
            <person name="Soop K."/>
            <person name="Spirin V."/>
            <person name="Szebenyi C."/>
            <person name="Tomsovsky M."/>
            <person name="Tulloss R.E."/>
            <person name="Uehling J."/>
            <person name="Grigoriev I.V."/>
            <person name="Vagvolgyi C."/>
            <person name="Papp T."/>
            <person name="Martin F.M."/>
            <person name="Miettinen O."/>
            <person name="Hibbett D.S."/>
            <person name="Nagy L.G."/>
        </authorList>
    </citation>
    <scope>NUCLEOTIDE SEQUENCE [LARGE SCALE GENOMIC DNA]</scope>
    <source>
        <strain evidence="1 2">NL-1719</strain>
    </source>
</reference>
<protein>
    <submittedName>
        <fullName evidence="1">Uncharacterized protein</fullName>
    </submittedName>
</protein>
<organism evidence="1 2">
    <name type="scientific">Pluteus cervinus</name>
    <dbReference type="NCBI Taxonomy" id="181527"/>
    <lineage>
        <taxon>Eukaryota</taxon>
        <taxon>Fungi</taxon>
        <taxon>Dikarya</taxon>
        <taxon>Basidiomycota</taxon>
        <taxon>Agaricomycotina</taxon>
        <taxon>Agaricomycetes</taxon>
        <taxon>Agaricomycetidae</taxon>
        <taxon>Agaricales</taxon>
        <taxon>Pluteineae</taxon>
        <taxon>Pluteaceae</taxon>
        <taxon>Pluteus</taxon>
    </lineage>
</organism>